<sequence>MVLTSKELFELSQIACEAAKEAGDFIQNFTREDILVDQKEEQKTRASQVVTQVDIKSQEIILEKLAPSIKKFNLGLLTEESADDNSRFSNDYFWCIDPLDGTLSFIENKYGYAVSIALVSRSGESLIGVVYDPIKSDLYYAFRSGGVYKNNAKIELSEPSNNLNVFIDRSALEAEEYKGIIEKISGQYNPVVGMGAVMNAISIINNPPGCYFKIPKSGKGGGSIWDFAATACIFNEQGLTCIDFTANNLPLNRRNTTFMNESGVIYSTNNSIANLIIKLAGN</sequence>
<dbReference type="InterPro" id="IPR000760">
    <property type="entry name" value="Inositol_monophosphatase-like"/>
</dbReference>
<evidence type="ECO:0000256" key="1">
    <source>
        <dbReference type="PIRSR" id="PIRSR600760-2"/>
    </source>
</evidence>
<dbReference type="AlphaFoldDB" id="A0A848IZE2"/>
<proteinExistence type="predicted"/>
<name>A0A848IZE2_9BACT</name>
<accession>A0A848IZE2</accession>
<comment type="cofactor">
    <cofactor evidence="1">
        <name>Mg(2+)</name>
        <dbReference type="ChEBI" id="CHEBI:18420"/>
    </cofactor>
</comment>
<dbReference type="Proteomes" id="UP000559010">
    <property type="component" value="Unassembled WGS sequence"/>
</dbReference>
<organism evidence="2 3">
    <name type="scientific">Marinigracilibium pacificum</name>
    <dbReference type="NCBI Taxonomy" id="2729599"/>
    <lineage>
        <taxon>Bacteria</taxon>
        <taxon>Pseudomonadati</taxon>
        <taxon>Bacteroidota</taxon>
        <taxon>Cytophagia</taxon>
        <taxon>Cytophagales</taxon>
        <taxon>Flammeovirgaceae</taxon>
        <taxon>Marinigracilibium</taxon>
    </lineage>
</organism>
<dbReference type="SUPFAM" id="SSF56655">
    <property type="entry name" value="Carbohydrate phosphatase"/>
    <property type="match status" value="1"/>
</dbReference>
<evidence type="ECO:0000313" key="3">
    <source>
        <dbReference type="Proteomes" id="UP000559010"/>
    </source>
</evidence>
<feature type="binding site" evidence="1">
    <location>
        <position position="226"/>
    </location>
    <ligand>
        <name>Mg(2+)</name>
        <dbReference type="ChEBI" id="CHEBI:18420"/>
        <label>1</label>
        <note>catalytic</note>
    </ligand>
</feature>
<protein>
    <submittedName>
        <fullName evidence="2">Inositol monophosphatase</fullName>
    </submittedName>
</protein>
<feature type="binding site" evidence="1">
    <location>
        <position position="99"/>
    </location>
    <ligand>
        <name>Mg(2+)</name>
        <dbReference type="ChEBI" id="CHEBI:18420"/>
        <label>1</label>
        <note>catalytic</note>
    </ligand>
</feature>
<dbReference type="GO" id="GO:0008934">
    <property type="term" value="F:inositol monophosphate 1-phosphatase activity"/>
    <property type="evidence" value="ECO:0007669"/>
    <property type="project" value="TreeGrafter"/>
</dbReference>
<evidence type="ECO:0000313" key="2">
    <source>
        <dbReference type="EMBL" id="NMM48518.1"/>
    </source>
</evidence>
<dbReference type="EMBL" id="JABBNU010000005">
    <property type="protein sequence ID" value="NMM48518.1"/>
    <property type="molecule type" value="Genomic_DNA"/>
</dbReference>
<feature type="binding site" evidence="1">
    <location>
        <position position="97"/>
    </location>
    <ligand>
        <name>Mg(2+)</name>
        <dbReference type="ChEBI" id="CHEBI:18420"/>
        <label>1</label>
        <note>catalytic</note>
    </ligand>
</feature>
<dbReference type="PRINTS" id="PR00377">
    <property type="entry name" value="IMPHPHTASES"/>
</dbReference>
<keyword evidence="1" id="KW-0460">Magnesium</keyword>
<feature type="binding site" evidence="1">
    <location>
        <position position="79"/>
    </location>
    <ligand>
        <name>Mg(2+)</name>
        <dbReference type="ChEBI" id="CHEBI:18420"/>
        <label>1</label>
        <note>catalytic</note>
    </ligand>
</feature>
<keyword evidence="3" id="KW-1185">Reference proteome</keyword>
<dbReference type="PANTHER" id="PTHR20854:SF4">
    <property type="entry name" value="INOSITOL-1-MONOPHOSPHATASE-RELATED"/>
    <property type="match status" value="1"/>
</dbReference>
<feature type="binding site" evidence="1">
    <location>
        <position position="100"/>
    </location>
    <ligand>
        <name>Mg(2+)</name>
        <dbReference type="ChEBI" id="CHEBI:18420"/>
        <label>1</label>
        <note>catalytic</note>
    </ligand>
</feature>
<dbReference type="Gene3D" id="3.40.190.80">
    <property type="match status" value="1"/>
</dbReference>
<reference evidence="2 3" key="1">
    <citation type="submission" date="2020-04" db="EMBL/GenBank/DDBJ databases">
        <title>Flammeovirgaceae bacterium KN852 isolated from deep sea.</title>
        <authorList>
            <person name="Zhang D.-C."/>
        </authorList>
    </citation>
    <scope>NUCLEOTIDE SEQUENCE [LARGE SCALE GENOMIC DNA]</scope>
    <source>
        <strain evidence="2 3">KN852</strain>
    </source>
</reference>
<gene>
    <name evidence="2" type="ORF">HH304_08910</name>
</gene>
<dbReference type="PANTHER" id="PTHR20854">
    <property type="entry name" value="INOSITOL MONOPHOSPHATASE"/>
    <property type="match status" value="1"/>
</dbReference>
<comment type="caution">
    <text evidence="2">The sequence shown here is derived from an EMBL/GenBank/DDBJ whole genome shotgun (WGS) entry which is preliminary data.</text>
</comment>
<keyword evidence="1" id="KW-0479">Metal-binding</keyword>
<dbReference type="GO" id="GO:0007165">
    <property type="term" value="P:signal transduction"/>
    <property type="evidence" value="ECO:0007669"/>
    <property type="project" value="TreeGrafter"/>
</dbReference>
<dbReference type="RefSeq" id="WP_169680535.1">
    <property type="nucleotide sequence ID" value="NZ_JABBNU010000005.1"/>
</dbReference>
<dbReference type="GO" id="GO:0006020">
    <property type="term" value="P:inositol metabolic process"/>
    <property type="evidence" value="ECO:0007669"/>
    <property type="project" value="TreeGrafter"/>
</dbReference>
<dbReference type="GO" id="GO:0046872">
    <property type="term" value="F:metal ion binding"/>
    <property type="evidence" value="ECO:0007669"/>
    <property type="project" value="UniProtKB-KW"/>
</dbReference>
<dbReference type="Gene3D" id="3.30.540.10">
    <property type="entry name" value="Fructose-1,6-Bisphosphatase, subunit A, domain 1"/>
    <property type="match status" value="1"/>
</dbReference>
<dbReference type="Pfam" id="PF00459">
    <property type="entry name" value="Inositol_P"/>
    <property type="match status" value="1"/>
</dbReference>